<comment type="similarity">
    <text evidence="7 10">Belongs to the QueC family.</text>
</comment>
<keyword evidence="3 10" id="KW-0479">Metal-binding</keyword>
<evidence type="ECO:0000256" key="4">
    <source>
        <dbReference type="ARBA" id="ARBA00022741"/>
    </source>
</evidence>
<dbReference type="CDD" id="cd01995">
    <property type="entry name" value="QueC-like"/>
    <property type="match status" value="1"/>
</dbReference>
<organism evidence="11 12">
    <name type="scientific">Desulfuribacillus stibiiarsenatis</name>
    <dbReference type="NCBI Taxonomy" id="1390249"/>
    <lineage>
        <taxon>Bacteria</taxon>
        <taxon>Bacillati</taxon>
        <taxon>Bacillota</taxon>
        <taxon>Desulfuribacillia</taxon>
        <taxon>Desulfuribacillales</taxon>
        <taxon>Desulfuribacillaceae</taxon>
        <taxon>Desulfuribacillus</taxon>
    </lineage>
</organism>
<dbReference type="InterPro" id="IPR014729">
    <property type="entry name" value="Rossmann-like_a/b/a_fold"/>
</dbReference>
<comment type="cofactor">
    <cofactor evidence="10">
        <name>Zn(2+)</name>
        <dbReference type="ChEBI" id="CHEBI:29105"/>
    </cofactor>
    <text evidence="10">Binds 1 zinc ion per subunit.</text>
</comment>
<evidence type="ECO:0000256" key="9">
    <source>
        <dbReference type="ARBA" id="ARBA00047890"/>
    </source>
</evidence>
<dbReference type="Gene3D" id="3.40.50.620">
    <property type="entry name" value="HUPs"/>
    <property type="match status" value="1"/>
</dbReference>
<keyword evidence="10" id="KW-0671">Queuosine biosynthesis</keyword>
<dbReference type="PIRSF" id="PIRSF006293">
    <property type="entry name" value="ExsB"/>
    <property type="match status" value="1"/>
</dbReference>
<dbReference type="Proteomes" id="UP000095255">
    <property type="component" value="Unassembled WGS sequence"/>
</dbReference>
<protein>
    <recommendedName>
        <fullName evidence="8 10">7-cyano-7-deazaguanine synthase</fullName>
        <ecNumber evidence="8 10">6.3.4.20</ecNumber>
    </recommendedName>
    <alternativeName>
        <fullName evidence="10">7-cyano-7-carbaguanine synthase</fullName>
    </alternativeName>
    <alternativeName>
        <fullName evidence="10">PreQ(0) synthase</fullName>
    </alternativeName>
    <alternativeName>
        <fullName evidence="10">Queuosine biosynthesis protein QueC</fullName>
    </alternativeName>
</protein>
<evidence type="ECO:0000256" key="5">
    <source>
        <dbReference type="ARBA" id="ARBA00022833"/>
    </source>
</evidence>
<dbReference type="InterPro" id="IPR018317">
    <property type="entry name" value="QueC"/>
</dbReference>
<evidence type="ECO:0000256" key="8">
    <source>
        <dbReference type="ARBA" id="ARBA00039149"/>
    </source>
</evidence>
<evidence type="ECO:0000256" key="7">
    <source>
        <dbReference type="ARBA" id="ARBA00037993"/>
    </source>
</evidence>
<dbReference type="AlphaFoldDB" id="A0A1E5L7L1"/>
<feature type="binding site" evidence="10">
    <location>
        <position position="207"/>
    </location>
    <ligand>
        <name>Zn(2+)</name>
        <dbReference type="ChEBI" id="CHEBI:29105"/>
    </ligand>
</feature>
<proteinExistence type="inferred from homology"/>
<keyword evidence="5 10" id="KW-0862">Zinc</keyword>
<evidence type="ECO:0000313" key="11">
    <source>
        <dbReference type="EMBL" id="OEH85953.1"/>
    </source>
</evidence>
<dbReference type="NCBIfam" id="TIGR00364">
    <property type="entry name" value="7-cyano-7-deazaguanine synthase QueC"/>
    <property type="match status" value="1"/>
</dbReference>
<keyword evidence="12" id="KW-1185">Reference proteome</keyword>
<comment type="caution">
    <text evidence="11">The sequence shown here is derived from an EMBL/GenBank/DDBJ whole genome shotgun (WGS) entry which is preliminary data.</text>
</comment>
<dbReference type="UniPathway" id="UPA00391"/>
<dbReference type="OrthoDB" id="9789567at2"/>
<evidence type="ECO:0000313" key="12">
    <source>
        <dbReference type="Proteomes" id="UP000095255"/>
    </source>
</evidence>
<accession>A0A1E5L7L1</accession>
<evidence type="ECO:0000256" key="6">
    <source>
        <dbReference type="ARBA" id="ARBA00022840"/>
    </source>
</evidence>
<dbReference type="GO" id="GO:0016879">
    <property type="term" value="F:ligase activity, forming carbon-nitrogen bonds"/>
    <property type="evidence" value="ECO:0007669"/>
    <property type="project" value="UniProtKB-UniRule"/>
</dbReference>
<name>A0A1E5L7L1_9FIRM</name>
<dbReference type="Pfam" id="PF06508">
    <property type="entry name" value="QueC"/>
    <property type="match status" value="1"/>
</dbReference>
<feature type="binding site" evidence="10">
    <location>
        <begin position="9"/>
        <end position="19"/>
    </location>
    <ligand>
        <name>ATP</name>
        <dbReference type="ChEBI" id="CHEBI:30616"/>
    </ligand>
</feature>
<dbReference type="HAMAP" id="MF_01633">
    <property type="entry name" value="QueC"/>
    <property type="match status" value="1"/>
</dbReference>
<keyword evidence="6 10" id="KW-0067">ATP-binding</keyword>
<keyword evidence="4 10" id="KW-0547">Nucleotide-binding</keyword>
<feature type="binding site" evidence="10">
    <location>
        <position position="201"/>
    </location>
    <ligand>
        <name>Zn(2+)</name>
        <dbReference type="ChEBI" id="CHEBI:29105"/>
    </ligand>
</feature>
<evidence type="ECO:0000256" key="2">
    <source>
        <dbReference type="ARBA" id="ARBA00022598"/>
    </source>
</evidence>
<comment type="subunit">
    <text evidence="10">Homodimer.</text>
</comment>
<dbReference type="GO" id="GO:0008616">
    <property type="term" value="P:tRNA queuosine(34) biosynthetic process"/>
    <property type="evidence" value="ECO:0007669"/>
    <property type="project" value="UniProtKB-UniRule"/>
</dbReference>
<feature type="binding site" evidence="10">
    <location>
        <position position="193"/>
    </location>
    <ligand>
        <name>Zn(2+)</name>
        <dbReference type="ChEBI" id="CHEBI:29105"/>
    </ligand>
</feature>
<gene>
    <name evidence="10" type="primary">queC</name>
    <name evidence="11" type="ORF">BHU72_02840</name>
</gene>
<dbReference type="STRING" id="1390249.BHU72_02840"/>
<dbReference type="GO" id="GO:0005524">
    <property type="term" value="F:ATP binding"/>
    <property type="evidence" value="ECO:0007669"/>
    <property type="project" value="UniProtKB-UniRule"/>
</dbReference>
<evidence type="ECO:0000256" key="10">
    <source>
        <dbReference type="HAMAP-Rule" id="MF_01633"/>
    </source>
</evidence>
<evidence type="ECO:0000256" key="3">
    <source>
        <dbReference type="ARBA" id="ARBA00022723"/>
    </source>
</evidence>
<feature type="binding site" evidence="10">
    <location>
        <position position="204"/>
    </location>
    <ligand>
        <name>Zn(2+)</name>
        <dbReference type="ChEBI" id="CHEBI:29105"/>
    </ligand>
</feature>
<dbReference type="GO" id="GO:0008270">
    <property type="term" value="F:zinc ion binding"/>
    <property type="evidence" value="ECO:0007669"/>
    <property type="project" value="UniProtKB-UniRule"/>
</dbReference>
<dbReference type="SUPFAM" id="SSF52402">
    <property type="entry name" value="Adenine nucleotide alpha hydrolases-like"/>
    <property type="match status" value="1"/>
</dbReference>
<evidence type="ECO:0000256" key="1">
    <source>
        <dbReference type="ARBA" id="ARBA00005061"/>
    </source>
</evidence>
<comment type="catalytic activity">
    <reaction evidence="9 10">
        <text>7-carboxy-7-carbaguanine + NH4(+) + 2 ATP = 7-cyano-7-carbaguanine + 2 AMP + 2 diphosphate + 2 H(+)</text>
        <dbReference type="Rhea" id="RHEA:27982"/>
        <dbReference type="ChEBI" id="CHEBI:15378"/>
        <dbReference type="ChEBI" id="CHEBI:28938"/>
        <dbReference type="ChEBI" id="CHEBI:30616"/>
        <dbReference type="ChEBI" id="CHEBI:33019"/>
        <dbReference type="ChEBI" id="CHEBI:45075"/>
        <dbReference type="ChEBI" id="CHEBI:61036"/>
        <dbReference type="ChEBI" id="CHEBI:456215"/>
        <dbReference type="EC" id="6.3.4.20"/>
    </reaction>
</comment>
<dbReference type="EC" id="6.3.4.20" evidence="8 10"/>
<dbReference type="PANTHER" id="PTHR42914">
    <property type="entry name" value="7-CYANO-7-DEAZAGUANINE SYNTHASE"/>
    <property type="match status" value="1"/>
</dbReference>
<reference evidence="11 12" key="1">
    <citation type="submission" date="2016-09" db="EMBL/GenBank/DDBJ databases">
        <title>Desulfuribacillus arsenicus sp. nov., an obligately anaerobic, dissimilatory arsenic- and antimonate-reducing bacterium isolated from anoxic sediments.</title>
        <authorList>
            <person name="Abin C.A."/>
            <person name="Hollibaugh J.T."/>
        </authorList>
    </citation>
    <scope>NUCLEOTIDE SEQUENCE [LARGE SCALE GENOMIC DNA]</scope>
    <source>
        <strain evidence="11 12">MLFW-2</strain>
    </source>
</reference>
<comment type="pathway">
    <text evidence="1 10">Purine metabolism; 7-cyano-7-deazaguanine biosynthesis.</text>
</comment>
<sequence>MGQAAVILLSSGIDSFTSLAIAKEKGYEVQLALTVNYGQKAALREIMFAELICKHYGVPHKVLDVQGIMNGVTSGLTTNDVPNIAQDQLDDMDLTTRTAKKVWVPNRNGLLINIAATYAENLGCEWVITGFNREEAVTFPDNSDDFVHAINQSLYYSTSNHVQVISFTQSMTKQEIIDTAVNLQVPLEYVWSCYHGNELMCGTCESCQRLKRAISKYPMLVSSIKFTTE</sequence>
<dbReference type="PANTHER" id="PTHR42914:SF1">
    <property type="entry name" value="7-CYANO-7-DEAZAGUANINE SYNTHASE"/>
    <property type="match status" value="1"/>
</dbReference>
<comment type="function">
    <text evidence="10">Catalyzes the ATP-dependent conversion of 7-carboxy-7-deazaguanine (CDG) to 7-cyano-7-deazaguanine (preQ(0)).</text>
</comment>
<keyword evidence="2 10" id="KW-0436">Ligase</keyword>
<dbReference type="EMBL" id="MJAT01000012">
    <property type="protein sequence ID" value="OEH85953.1"/>
    <property type="molecule type" value="Genomic_DNA"/>
</dbReference>